<accession>C3X3J9</accession>
<dbReference type="eggNOG" id="ENOG50322GR">
    <property type="taxonomic scope" value="Bacteria"/>
</dbReference>
<name>C3X3J9_9BURK</name>
<reference evidence="1" key="1">
    <citation type="submission" date="2011-10" db="EMBL/GenBank/DDBJ databases">
        <title>The Genome Sequence of Oxalobacter formigenes HOxBLS.</title>
        <authorList>
            <consortium name="The Broad Institute Genome Sequencing Platform"/>
            <person name="Earl A."/>
            <person name="Ward D."/>
            <person name="Feldgarden M."/>
            <person name="Gevers D."/>
            <person name="Allison M.J."/>
            <person name="Humphrey S."/>
            <person name="Young S.K."/>
            <person name="Zeng Q."/>
            <person name="Gargeya S."/>
            <person name="Fitzgerald M."/>
            <person name="Haas B."/>
            <person name="Abouelleil A."/>
            <person name="Alvarado L."/>
            <person name="Arachchi H.M."/>
            <person name="Berlin A."/>
            <person name="Brown A."/>
            <person name="Chapman S.B."/>
            <person name="Chen Z."/>
            <person name="Dunbar C."/>
            <person name="Freedman E."/>
            <person name="Gearin G."/>
            <person name="Goldberg J."/>
            <person name="Griggs A."/>
            <person name="Gujja S."/>
            <person name="Heiman D."/>
            <person name="Howarth C."/>
            <person name="Larson L."/>
            <person name="Lui A."/>
            <person name="MacDonald P.J.P."/>
            <person name="Montmayeur A."/>
            <person name="Murphy C."/>
            <person name="Neiman D."/>
            <person name="Pearson M."/>
            <person name="Priest M."/>
            <person name="Roberts A."/>
            <person name="Saif S."/>
            <person name="Shea T."/>
            <person name="Shenoy N."/>
            <person name="Sisk P."/>
            <person name="Stolte C."/>
            <person name="Sykes S."/>
            <person name="Wortman J."/>
            <person name="Nusbaum C."/>
            <person name="Birren B."/>
        </authorList>
    </citation>
    <scope>NUCLEOTIDE SEQUENCE [LARGE SCALE GENOMIC DNA]</scope>
    <source>
        <strain evidence="1">HOxBLS</strain>
    </source>
</reference>
<comment type="caution">
    <text evidence="1">The sequence shown here is derived from an EMBL/GenBank/DDBJ whole genome shotgun (WGS) entry which is preliminary data.</text>
</comment>
<organism evidence="1 2">
    <name type="scientific">Oxalobacter paraformigenes</name>
    <dbReference type="NCBI Taxonomy" id="556268"/>
    <lineage>
        <taxon>Bacteria</taxon>
        <taxon>Pseudomonadati</taxon>
        <taxon>Pseudomonadota</taxon>
        <taxon>Betaproteobacteria</taxon>
        <taxon>Burkholderiales</taxon>
        <taxon>Oxalobacteraceae</taxon>
        <taxon>Oxalobacter</taxon>
    </lineage>
</organism>
<dbReference type="AlphaFoldDB" id="C3X3J9"/>
<gene>
    <name evidence="1" type="ORF">OFAG_00938</name>
</gene>
<dbReference type="EMBL" id="ACDP02000021">
    <property type="protein sequence ID" value="EEO27785.1"/>
    <property type="molecule type" value="Genomic_DNA"/>
</dbReference>
<sequence>MRSHFYLNEDDLLNDWARLAPLFQRVVERACRGEFDVADLKAMALKKRVVIGAFFDEREEPLLAFAFEFRYYPKKTAVNILALGGKRMDEVFSVFLERFKQWAKKAGADFIEASCSPAMTRCLLRYGYVNAYRQLRLDLGGETT</sequence>
<dbReference type="RefSeq" id="WP_005877013.1">
    <property type="nucleotide sequence ID" value="NZ_CABMNL010000001.1"/>
</dbReference>
<evidence type="ECO:0000313" key="1">
    <source>
        <dbReference type="EMBL" id="EEO27785.1"/>
    </source>
</evidence>
<proteinExistence type="predicted"/>
<dbReference type="Proteomes" id="UP000003973">
    <property type="component" value="Unassembled WGS sequence"/>
</dbReference>
<protein>
    <recommendedName>
        <fullName evidence="3">N-acetyltransferase domain-containing protein</fullName>
    </recommendedName>
</protein>
<dbReference type="HOGENOM" id="CLU_1833197_0_0_4"/>
<keyword evidence="2" id="KW-1185">Reference proteome</keyword>
<evidence type="ECO:0000313" key="2">
    <source>
        <dbReference type="Proteomes" id="UP000003973"/>
    </source>
</evidence>
<evidence type="ECO:0008006" key="3">
    <source>
        <dbReference type="Google" id="ProtNLM"/>
    </source>
</evidence>